<accession>H1FYJ6</accession>
<keyword evidence="2" id="KW-0808">Transferase</keyword>
<evidence type="ECO:0000259" key="4">
    <source>
        <dbReference type="Pfam" id="PF07804"/>
    </source>
</evidence>
<protein>
    <submittedName>
        <fullName evidence="5">Protein containing HipA domain</fullName>
    </submittedName>
</protein>
<feature type="domain" description="HipA-like C-terminal" evidence="4">
    <location>
        <begin position="155"/>
        <end position="380"/>
    </location>
</feature>
<comment type="caution">
    <text evidence="5">The sequence shown here is derived from an EMBL/GenBank/DDBJ whole genome shotgun (WGS) entry which is preliminary data.</text>
</comment>
<organism evidence="5 6">
    <name type="scientific">Sulfurimonas gotlandica (strain DSM 19862 / JCM 16533 / GD1)</name>
    <dbReference type="NCBI Taxonomy" id="929558"/>
    <lineage>
        <taxon>Bacteria</taxon>
        <taxon>Pseudomonadati</taxon>
        <taxon>Campylobacterota</taxon>
        <taxon>Epsilonproteobacteria</taxon>
        <taxon>Campylobacterales</taxon>
        <taxon>Sulfurimonadaceae</taxon>
        <taxon>Sulfurimonas</taxon>
    </lineage>
</organism>
<gene>
    <name evidence="5" type="ORF">SMGD1_1097</name>
</gene>
<evidence type="ECO:0000313" key="5">
    <source>
        <dbReference type="EMBL" id="EHP29622.1"/>
    </source>
</evidence>
<evidence type="ECO:0000313" key="6">
    <source>
        <dbReference type="Proteomes" id="UP000006431"/>
    </source>
</evidence>
<dbReference type="Pfam" id="PF07804">
    <property type="entry name" value="HipA_C"/>
    <property type="match status" value="1"/>
</dbReference>
<name>B6BGJ4_SULGG</name>
<dbReference type="PATRIC" id="fig|929558.5.peg.1092"/>
<dbReference type="InterPro" id="IPR012893">
    <property type="entry name" value="HipA-like_C"/>
</dbReference>
<accession>B6BGJ4</accession>
<evidence type="ECO:0000256" key="2">
    <source>
        <dbReference type="ARBA" id="ARBA00022679"/>
    </source>
</evidence>
<dbReference type="OrthoDB" id="9805913at2"/>
<dbReference type="PANTHER" id="PTHR37419">
    <property type="entry name" value="SERINE/THREONINE-PROTEIN KINASE TOXIN HIPA"/>
    <property type="match status" value="1"/>
</dbReference>
<evidence type="ECO:0000256" key="3">
    <source>
        <dbReference type="ARBA" id="ARBA00022777"/>
    </source>
</evidence>
<sequence length="420" mass="47362">MAQKASLYLFDKHIGDIIQSGDRVYLKQIDDGAHRASPISIPSGINEIETTALSYLERVPGFVSDSLPGSFGTSILNKFFEDNNSGSFPTVVDKLLFIGNRGLGALEFRPQKDIAESKDLTYELIDMFNEAKKLKKGDGFHSIHSAFLVSAHSFVGGARSKAVVSIDMKQGLVYLGDRTKKPPVNFIPAIIKYDDTAGGDENKSTYSKLEYIYHLLAKESGIKMMDCFLIESNDKHHFVTKRFDIENGEKLHVHSLAGILQTDYNITMQTSYEELLRVAVKLNAQGSIKQLFLQMLFNYMFVNQDDHSRNFSFMCDKSFNWEATPAYDITFAKGEKQTVEHQLSLYGKALSKINLSDVVLLANEFSISVEFVSESIEKMQELRKSKLPKLMQEYKVSNKKYSSVMKAVMSRDFQGELSDD</sequence>
<reference evidence="5 6" key="1">
    <citation type="journal article" date="2012" name="Proc. Natl. Acad. Sci. U.S.A.">
        <title>Genome and physiology of a model Epsilonproteobacterium responsible for sulfide detoxification in marine oxygen depletion zones.</title>
        <authorList>
            <person name="Grote J."/>
            <person name="Schott T."/>
            <person name="Bruckner C.G."/>
            <person name="Glockner F.O."/>
            <person name="Jost G."/>
            <person name="Teeling H."/>
            <person name="Labrenz M."/>
            <person name="Jurgens K."/>
        </authorList>
    </citation>
    <scope>NUCLEOTIDE SEQUENCE [LARGE SCALE GENOMIC DNA]</scope>
    <source>
        <strain evidence="5 6">GD1</strain>
    </source>
</reference>
<dbReference type="HOGENOM" id="CLU_041102_1_0_7"/>
<comment type="similarity">
    <text evidence="1">Belongs to the HipA Ser/Thr kinase family.</text>
</comment>
<keyword evidence="3" id="KW-0418">Kinase</keyword>
<keyword evidence="6" id="KW-1185">Reference proteome</keyword>
<dbReference type="AlphaFoldDB" id="B6BGJ4"/>
<dbReference type="GO" id="GO:0005829">
    <property type="term" value="C:cytosol"/>
    <property type="evidence" value="ECO:0007669"/>
    <property type="project" value="TreeGrafter"/>
</dbReference>
<proteinExistence type="inferred from homology"/>
<dbReference type="STRING" id="929558.SMGD1_1097"/>
<dbReference type="EMBL" id="AFRZ01000001">
    <property type="protein sequence ID" value="EHP29622.1"/>
    <property type="molecule type" value="Genomic_DNA"/>
</dbReference>
<dbReference type="Proteomes" id="UP000006431">
    <property type="component" value="Unassembled WGS sequence"/>
</dbReference>
<dbReference type="RefSeq" id="WP_008337006.1">
    <property type="nucleotide sequence ID" value="NZ_AFRZ01000001.1"/>
</dbReference>
<evidence type="ECO:0000256" key="1">
    <source>
        <dbReference type="ARBA" id="ARBA00010164"/>
    </source>
</evidence>
<dbReference type="GO" id="GO:0004674">
    <property type="term" value="F:protein serine/threonine kinase activity"/>
    <property type="evidence" value="ECO:0007669"/>
    <property type="project" value="TreeGrafter"/>
</dbReference>
<dbReference type="eggNOG" id="COG3550">
    <property type="taxonomic scope" value="Bacteria"/>
</dbReference>
<dbReference type="PANTHER" id="PTHR37419:SF8">
    <property type="entry name" value="TOXIN YJJJ"/>
    <property type="match status" value="1"/>
</dbReference>
<dbReference type="InterPro" id="IPR052028">
    <property type="entry name" value="HipA_Ser/Thr_kinase"/>
</dbReference>